<keyword evidence="5" id="KW-0812">Transmembrane</keyword>
<keyword evidence="5" id="KW-0472">Membrane</keyword>
<keyword evidence="10" id="KW-1185">Reference proteome</keyword>
<feature type="binding site" evidence="4">
    <location>
        <position position="353"/>
    </location>
    <ligand>
        <name>ATP</name>
        <dbReference type="ChEBI" id="CHEBI:30616"/>
    </ligand>
</feature>
<dbReference type="SMART" id="SM00049">
    <property type="entry name" value="DEP"/>
    <property type="match status" value="1"/>
</dbReference>
<keyword evidence="2 4" id="KW-0547">Nucleotide-binding</keyword>
<dbReference type="PROSITE" id="PS50011">
    <property type="entry name" value="PROTEIN_KINASE_DOM"/>
    <property type="match status" value="1"/>
</dbReference>
<evidence type="ECO:0000256" key="4">
    <source>
        <dbReference type="PROSITE-ProRule" id="PRU10141"/>
    </source>
</evidence>
<dbReference type="PANTHER" id="PTHR44329">
    <property type="entry name" value="SERINE/THREONINE-PROTEIN KINASE TNNI3K-RELATED"/>
    <property type="match status" value="1"/>
</dbReference>
<sequence length="781" mass="86962">MATPSIMNNATNTSSMVVPNITAVPKFSLTPAMIAGLKLQAYVLTQYEILQVVYSISYAIMFVLSVALVVYLRRNRSTAYKGDADAARKVILPAFESLLLVVCVTTGLFTFYFIGAAIFKYTKPIQWTWFSETLLQSRQFITFLIITFLLHRSVSLRSLVRSIVISFVVAAAGVVMGYVMDVNNVSVFAQLVARSIYRALIVVGLVYLCIYPIPRASVRTQRELYLFTLVYYGLVFLYSAFFYVSDYANGFMVVFCAVIWASFAPFFVWRLLKADTDHWRGLGERAVDVQQLFRENQGIEEIVSSQGLHVLLEMHARDLIDFAQLELHRKIGVGASADVYRGTLQSTKEVAVKVYSPSEISETTILAFSQEAVLCRALKHPNIVYFHGLCICPPMICLVSELCRGSLDDALSQQGPPRTEPMWPRLCYMVDAARAVAYLHSFSPPFVHRDIKPANFLLGASNVVKLTDFGESRSMARTAVRDDKDDGMMTMRGTIDYMAPEVIDGKGGKAVYTEKADIYSLGITLWEVLHPGREKYPSSKGNHLNVYRMVLDGQRPPIELEIHPTLHDLLENAWQSDPSFRPSAKVIVSILEGLQEELCGEVAHRLAEAATYMALQTPKQVASGHDSNPSNDMFTGQHLVDCLLEHEYAIDVDEAVRLGNSLMDAGCLHHAKHALPFEANASALYYFDEHTMEMTHPLDDVAIAGDNDSTYGATSILGDSVCACRKLGQGLVKSKAAKRKLFQRRRKNDPQVLAVSLLKDVDPDVDYMDFPLTGKASTLGV</sequence>
<reference evidence="8" key="2">
    <citation type="submission" date="2019-06" db="EMBL/GenBank/DDBJ databases">
        <title>Genomics analysis of Aphanomyces spp. identifies a new class of oomycete effector associated with host adaptation.</title>
        <authorList>
            <person name="Gaulin E."/>
        </authorList>
    </citation>
    <scope>NUCLEOTIDE SEQUENCE</scope>
    <source>
        <strain evidence="8">CBS 578.67</strain>
    </source>
</reference>
<gene>
    <name evidence="9" type="primary">Aste57867_23087</name>
    <name evidence="8" type="ORF">As57867_023016</name>
    <name evidence="9" type="ORF">ASTE57867_23087</name>
</gene>
<dbReference type="EMBL" id="CAADRA010007251">
    <property type="protein sequence ID" value="VFT99735.1"/>
    <property type="molecule type" value="Genomic_DNA"/>
</dbReference>
<keyword evidence="3 4" id="KW-0067">ATP-binding</keyword>
<feature type="transmembrane region" description="Helical" evidence="5">
    <location>
        <begin position="98"/>
        <end position="121"/>
    </location>
</feature>
<dbReference type="PROSITE" id="PS00107">
    <property type="entry name" value="PROTEIN_KINASE_ATP"/>
    <property type="match status" value="1"/>
</dbReference>
<dbReference type="GO" id="GO:0005524">
    <property type="term" value="F:ATP binding"/>
    <property type="evidence" value="ECO:0007669"/>
    <property type="project" value="UniProtKB-UniRule"/>
</dbReference>
<dbReference type="PROSITE" id="PS50186">
    <property type="entry name" value="DEP"/>
    <property type="match status" value="1"/>
</dbReference>
<evidence type="ECO:0000313" key="10">
    <source>
        <dbReference type="Proteomes" id="UP000332933"/>
    </source>
</evidence>
<feature type="transmembrane region" description="Helical" evidence="5">
    <location>
        <begin position="52"/>
        <end position="72"/>
    </location>
</feature>
<dbReference type="GO" id="GO:0004674">
    <property type="term" value="F:protein serine/threonine kinase activity"/>
    <property type="evidence" value="ECO:0007669"/>
    <property type="project" value="UniProtKB-KW"/>
</dbReference>
<dbReference type="OrthoDB" id="10261027at2759"/>
<dbReference type="InterPro" id="IPR000591">
    <property type="entry name" value="DEP_dom"/>
</dbReference>
<dbReference type="PROSITE" id="PS00108">
    <property type="entry name" value="PROTEIN_KINASE_ST"/>
    <property type="match status" value="1"/>
</dbReference>
<feature type="transmembrane region" description="Helical" evidence="5">
    <location>
        <begin position="225"/>
        <end position="244"/>
    </location>
</feature>
<dbReference type="SUPFAM" id="SSF56112">
    <property type="entry name" value="Protein kinase-like (PK-like)"/>
    <property type="match status" value="1"/>
</dbReference>
<dbReference type="InterPro" id="IPR008271">
    <property type="entry name" value="Ser/Thr_kinase_AS"/>
</dbReference>
<dbReference type="SMART" id="SM00220">
    <property type="entry name" value="S_TKc"/>
    <property type="match status" value="1"/>
</dbReference>
<evidence type="ECO:0000313" key="9">
    <source>
        <dbReference type="EMBL" id="VFT99735.1"/>
    </source>
</evidence>
<proteinExistence type="predicted"/>
<dbReference type="SUPFAM" id="SSF46785">
    <property type="entry name" value="Winged helix' DNA-binding domain"/>
    <property type="match status" value="1"/>
</dbReference>
<dbReference type="EMBL" id="VJMH01007225">
    <property type="protein sequence ID" value="KAF0684964.1"/>
    <property type="molecule type" value="Genomic_DNA"/>
</dbReference>
<keyword evidence="1" id="KW-0418">Kinase</keyword>
<evidence type="ECO:0000256" key="3">
    <source>
        <dbReference type="ARBA" id="ARBA00022840"/>
    </source>
</evidence>
<keyword evidence="1" id="KW-0723">Serine/threonine-protein kinase</keyword>
<feature type="transmembrane region" description="Helical" evidence="5">
    <location>
        <begin position="195"/>
        <end position="213"/>
    </location>
</feature>
<dbReference type="Pfam" id="PF00610">
    <property type="entry name" value="DEP"/>
    <property type="match status" value="1"/>
</dbReference>
<dbReference type="CDD" id="cd04371">
    <property type="entry name" value="DEP"/>
    <property type="match status" value="1"/>
</dbReference>
<keyword evidence="1" id="KW-0808">Transferase</keyword>
<evidence type="ECO:0000256" key="2">
    <source>
        <dbReference type="ARBA" id="ARBA00022741"/>
    </source>
</evidence>
<dbReference type="InterPro" id="IPR011009">
    <property type="entry name" value="Kinase-like_dom_sf"/>
</dbReference>
<dbReference type="Proteomes" id="UP000332933">
    <property type="component" value="Unassembled WGS sequence"/>
</dbReference>
<evidence type="ECO:0000256" key="5">
    <source>
        <dbReference type="SAM" id="Phobius"/>
    </source>
</evidence>
<feature type="transmembrane region" description="Helical" evidence="5">
    <location>
        <begin position="133"/>
        <end position="150"/>
    </location>
</feature>
<dbReference type="Gene3D" id="1.10.510.10">
    <property type="entry name" value="Transferase(Phosphotransferase) domain 1"/>
    <property type="match status" value="1"/>
</dbReference>
<dbReference type="AlphaFoldDB" id="A0A485LNF8"/>
<evidence type="ECO:0000256" key="1">
    <source>
        <dbReference type="ARBA" id="ARBA00022527"/>
    </source>
</evidence>
<dbReference type="InterPro" id="IPR000719">
    <property type="entry name" value="Prot_kinase_dom"/>
</dbReference>
<dbReference type="InterPro" id="IPR001245">
    <property type="entry name" value="Ser-Thr/Tyr_kinase_cat_dom"/>
</dbReference>
<reference evidence="9 10" key="1">
    <citation type="submission" date="2019-03" db="EMBL/GenBank/DDBJ databases">
        <authorList>
            <person name="Gaulin E."/>
            <person name="Dumas B."/>
        </authorList>
    </citation>
    <scope>NUCLEOTIDE SEQUENCE [LARGE SCALE GENOMIC DNA]</scope>
    <source>
        <strain evidence="9">CBS 568.67</strain>
    </source>
</reference>
<name>A0A485LNF8_9STRA</name>
<evidence type="ECO:0000259" key="6">
    <source>
        <dbReference type="PROSITE" id="PS50011"/>
    </source>
</evidence>
<dbReference type="Gene3D" id="1.10.10.10">
    <property type="entry name" value="Winged helix-like DNA-binding domain superfamily/Winged helix DNA-binding domain"/>
    <property type="match status" value="1"/>
</dbReference>
<organism evidence="9 10">
    <name type="scientific">Aphanomyces stellatus</name>
    <dbReference type="NCBI Taxonomy" id="120398"/>
    <lineage>
        <taxon>Eukaryota</taxon>
        <taxon>Sar</taxon>
        <taxon>Stramenopiles</taxon>
        <taxon>Oomycota</taxon>
        <taxon>Saprolegniomycetes</taxon>
        <taxon>Saprolegniales</taxon>
        <taxon>Verrucalvaceae</taxon>
        <taxon>Aphanomyces</taxon>
    </lineage>
</organism>
<feature type="transmembrane region" description="Helical" evidence="5">
    <location>
        <begin position="250"/>
        <end position="272"/>
    </location>
</feature>
<protein>
    <submittedName>
        <fullName evidence="9">Aste57867_23087 protein</fullName>
    </submittedName>
</protein>
<accession>A0A485LNF8</accession>
<dbReference type="InterPro" id="IPR036390">
    <property type="entry name" value="WH_DNA-bd_sf"/>
</dbReference>
<dbReference type="InterPro" id="IPR051681">
    <property type="entry name" value="Ser/Thr_Kinases-Pseudokinases"/>
</dbReference>
<dbReference type="InterPro" id="IPR017441">
    <property type="entry name" value="Protein_kinase_ATP_BS"/>
</dbReference>
<dbReference type="Gene3D" id="3.30.200.20">
    <property type="entry name" value="Phosphorylase Kinase, domain 1"/>
    <property type="match status" value="1"/>
</dbReference>
<dbReference type="GO" id="GO:0035556">
    <property type="term" value="P:intracellular signal transduction"/>
    <property type="evidence" value="ECO:0007669"/>
    <property type="project" value="InterPro"/>
</dbReference>
<keyword evidence="5" id="KW-1133">Transmembrane helix</keyword>
<feature type="domain" description="Protein kinase" evidence="6">
    <location>
        <begin position="325"/>
        <end position="598"/>
    </location>
</feature>
<dbReference type="Pfam" id="PF07714">
    <property type="entry name" value="PK_Tyr_Ser-Thr"/>
    <property type="match status" value="1"/>
</dbReference>
<dbReference type="InterPro" id="IPR036388">
    <property type="entry name" value="WH-like_DNA-bd_sf"/>
</dbReference>
<feature type="domain" description="DEP" evidence="7">
    <location>
        <begin position="634"/>
        <end position="689"/>
    </location>
</feature>
<evidence type="ECO:0000313" key="8">
    <source>
        <dbReference type="EMBL" id="KAF0684964.1"/>
    </source>
</evidence>
<feature type="transmembrane region" description="Helical" evidence="5">
    <location>
        <begin position="162"/>
        <end position="180"/>
    </location>
</feature>
<evidence type="ECO:0000259" key="7">
    <source>
        <dbReference type="PROSITE" id="PS50186"/>
    </source>
</evidence>